<keyword evidence="2 3" id="KW-0560">Oxidoreductase</keyword>
<evidence type="ECO:0000259" key="4">
    <source>
        <dbReference type="SMART" id="SM00822"/>
    </source>
</evidence>
<dbReference type="NCBIfam" id="NF009466">
    <property type="entry name" value="PRK12826.1-2"/>
    <property type="match status" value="1"/>
</dbReference>
<dbReference type="NCBIfam" id="NF005559">
    <property type="entry name" value="PRK07231.1"/>
    <property type="match status" value="1"/>
</dbReference>
<dbReference type="PROSITE" id="PS00061">
    <property type="entry name" value="ADH_SHORT"/>
    <property type="match status" value="1"/>
</dbReference>
<reference evidence="5 6" key="1">
    <citation type="submission" date="2024-03" db="EMBL/GenBank/DDBJ databases">
        <title>Ignisphaera cupida sp. nov., a hyperthermophilic hydrolytic archaeon from a hot spring of Kamchatka, and proposal of Ignisphaeraceae fam. nov.</title>
        <authorList>
            <person name="Podosokorskaya O.A."/>
            <person name="Elcheninov A.G."/>
            <person name="Maltseva A.I."/>
            <person name="Zayulina K.S."/>
            <person name="Novikov A."/>
            <person name="Merkel A.Y."/>
        </authorList>
    </citation>
    <scope>NUCLEOTIDE SEQUENCE [LARGE SCALE GENOMIC DNA]</scope>
    <source>
        <strain evidence="5 6">38H-sp</strain>
    </source>
</reference>
<evidence type="ECO:0000256" key="3">
    <source>
        <dbReference type="RuleBase" id="RU366074"/>
    </source>
</evidence>
<dbReference type="SUPFAM" id="SSF51735">
    <property type="entry name" value="NAD(P)-binding Rossmann-fold domains"/>
    <property type="match status" value="1"/>
</dbReference>
<gene>
    <name evidence="5" type="primary">fabG</name>
    <name evidence="5" type="ORF">WKV44_02395</name>
</gene>
<dbReference type="NCBIfam" id="TIGR01830">
    <property type="entry name" value="3oxo_ACP_reduc"/>
    <property type="match status" value="1"/>
</dbReference>
<keyword evidence="3" id="KW-0276">Fatty acid metabolism</keyword>
<comment type="similarity">
    <text evidence="1 3">Belongs to the short-chain dehydrogenases/reductases (SDR) family.</text>
</comment>
<dbReference type="RefSeq" id="WP_420068833.1">
    <property type="nucleotide sequence ID" value="NZ_JBCHKQ010000001.1"/>
</dbReference>
<dbReference type="Gene3D" id="3.40.50.720">
    <property type="entry name" value="NAD(P)-binding Rossmann-like Domain"/>
    <property type="match status" value="1"/>
</dbReference>
<dbReference type="PANTHER" id="PTHR42879">
    <property type="entry name" value="3-OXOACYL-(ACYL-CARRIER-PROTEIN) REDUCTASE"/>
    <property type="match status" value="1"/>
</dbReference>
<dbReference type="PRINTS" id="PR00081">
    <property type="entry name" value="GDHRDH"/>
</dbReference>
<comment type="subunit">
    <text evidence="3">Homotetramer.</text>
</comment>
<dbReference type="InterPro" id="IPR002347">
    <property type="entry name" value="SDR_fam"/>
</dbReference>
<evidence type="ECO:0000256" key="1">
    <source>
        <dbReference type="ARBA" id="ARBA00006484"/>
    </source>
</evidence>
<comment type="function">
    <text evidence="3">Catalyzes the NADPH-dependent reduction of beta-ketoacyl-ACP substrates to beta-hydroxyacyl-ACP products, the first reductive step in the elongation cycle of fatty acid biosynthesis.</text>
</comment>
<dbReference type="NCBIfam" id="NF004198">
    <property type="entry name" value="PRK05653.1-3"/>
    <property type="match status" value="1"/>
</dbReference>
<dbReference type="EC" id="1.1.1.100" evidence="3"/>
<comment type="catalytic activity">
    <reaction evidence="3">
        <text>a (3R)-hydroxyacyl-[ACP] + NADP(+) = a 3-oxoacyl-[ACP] + NADPH + H(+)</text>
        <dbReference type="Rhea" id="RHEA:17397"/>
        <dbReference type="Rhea" id="RHEA-COMP:9916"/>
        <dbReference type="Rhea" id="RHEA-COMP:9945"/>
        <dbReference type="ChEBI" id="CHEBI:15378"/>
        <dbReference type="ChEBI" id="CHEBI:57783"/>
        <dbReference type="ChEBI" id="CHEBI:58349"/>
        <dbReference type="ChEBI" id="CHEBI:78776"/>
        <dbReference type="ChEBI" id="CHEBI:78827"/>
        <dbReference type="EC" id="1.1.1.100"/>
    </reaction>
</comment>
<dbReference type="EMBL" id="JBCHKQ010000001">
    <property type="protein sequence ID" value="MEM5947384.1"/>
    <property type="molecule type" value="Genomic_DNA"/>
</dbReference>
<organism evidence="5 6">
    <name type="scientific">Rarispira pelagica</name>
    <dbReference type="NCBI Taxonomy" id="3141764"/>
    <lineage>
        <taxon>Bacteria</taxon>
        <taxon>Pseudomonadati</taxon>
        <taxon>Spirochaetota</taxon>
        <taxon>Spirochaetia</taxon>
        <taxon>Winmispirales</taxon>
        <taxon>Winmispiraceae</taxon>
        <taxon>Rarispira</taxon>
    </lineage>
</organism>
<dbReference type="CDD" id="cd05333">
    <property type="entry name" value="BKR_SDR_c"/>
    <property type="match status" value="1"/>
</dbReference>
<sequence length="247" mass="26346">MLLKDKNAVVTGGARGIGAEMVKLFLKEGASVWFVDLNPSDIMDEFESLAQKSGAKVVYKQCNVAEEEQVNTVVEEILKEAGQIDVLVNNAGITRDGLIFRMPSSDWDLVLKVNLTSAFYFSKKVAHAMARAKTGSIINISSIVGVHGNAGQCNYSASKAGMIGLTKSLAQEVASRNVRVNAVAPGFIDTPMTEKLSDKVKEALLSRIPMGRLGSPEEVAKICLFLASDLSSYVTGQVIGVDGGMGM</sequence>
<feature type="domain" description="Ketoreductase" evidence="4">
    <location>
        <begin position="6"/>
        <end position="190"/>
    </location>
</feature>
<dbReference type="InterPro" id="IPR011284">
    <property type="entry name" value="3oxo_ACP_reduc"/>
</dbReference>
<dbReference type="PRINTS" id="PR00080">
    <property type="entry name" value="SDRFAMILY"/>
</dbReference>
<dbReference type="InterPro" id="IPR050259">
    <property type="entry name" value="SDR"/>
</dbReference>
<dbReference type="Proteomes" id="UP001466331">
    <property type="component" value="Unassembled WGS sequence"/>
</dbReference>
<proteinExistence type="inferred from homology"/>
<evidence type="ECO:0000313" key="6">
    <source>
        <dbReference type="Proteomes" id="UP001466331"/>
    </source>
</evidence>
<keyword evidence="3" id="KW-0275">Fatty acid biosynthesis</keyword>
<dbReference type="GO" id="GO:0004316">
    <property type="term" value="F:3-oxoacyl-[acyl-carrier-protein] reductase (NADPH) activity"/>
    <property type="evidence" value="ECO:0007669"/>
    <property type="project" value="UniProtKB-EC"/>
</dbReference>
<dbReference type="SMART" id="SM00822">
    <property type="entry name" value="PKS_KR"/>
    <property type="match status" value="1"/>
</dbReference>
<evidence type="ECO:0000313" key="5">
    <source>
        <dbReference type="EMBL" id="MEM5947384.1"/>
    </source>
</evidence>
<dbReference type="InterPro" id="IPR057326">
    <property type="entry name" value="KR_dom"/>
</dbReference>
<dbReference type="Pfam" id="PF13561">
    <property type="entry name" value="adh_short_C2"/>
    <property type="match status" value="1"/>
</dbReference>
<dbReference type="PANTHER" id="PTHR42879:SF2">
    <property type="entry name" value="3-OXOACYL-[ACYL-CARRIER-PROTEIN] REDUCTASE FABG"/>
    <property type="match status" value="1"/>
</dbReference>
<name>A0ABU9UA70_9SPIR</name>
<keyword evidence="3" id="KW-0444">Lipid biosynthesis</keyword>
<protein>
    <recommendedName>
        <fullName evidence="3">3-oxoacyl-[acyl-carrier-protein] reductase</fullName>
        <ecNumber evidence="3">1.1.1.100</ecNumber>
    </recommendedName>
</protein>
<keyword evidence="3" id="KW-0521">NADP</keyword>
<dbReference type="InterPro" id="IPR020904">
    <property type="entry name" value="Sc_DH/Rdtase_CS"/>
</dbReference>
<comment type="caution">
    <text evidence="5">The sequence shown here is derived from an EMBL/GenBank/DDBJ whole genome shotgun (WGS) entry which is preliminary data.</text>
</comment>
<keyword evidence="3" id="KW-0443">Lipid metabolism</keyword>
<keyword evidence="6" id="KW-1185">Reference proteome</keyword>
<comment type="pathway">
    <text evidence="3">Lipid metabolism; fatty acid biosynthesis.</text>
</comment>
<evidence type="ECO:0000256" key="2">
    <source>
        <dbReference type="ARBA" id="ARBA00023002"/>
    </source>
</evidence>
<dbReference type="InterPro" id="IPR036291">
    <property type="entry name" value="NAD(P)-bd_dom_sf"/>
</dbReference>
<accession>A0ABU9UA70</accession>